<dbReference type="Proteomes" id="UP000635606">
    <property type="component" value="Unassembled WGS sequence"/>
</dbReference>
<dbReference type="InterPro" id="IPR051050">
    <property type="entry name" value="Lipid_II_flippase_MurJ/MviN"/>
</dbReference>
<dbReference type="Pfam" id="PF03023">
    <property type="entry name" value="MurJ"/>
    <property type="match status" value="1"/>
</dbReference>
<feature type="transmembrane region" description="Helical" evidence="8">
    <location>
        <begin position="393"/>
        <end position="416"/>
    </location>
</feature>
<feature type="transmembrane region" description="Helical" evidence="8">
    <location>
        <begin position="201"/>
        <end position="224"/>
    </location>
</feature>
<feature type="transmembrane region" description="Helical" evidence="8">
    <location>
        <begin position="278"/>
        <end position="300"/>
    </location>
</feature>
<dbReference type="GO" id="GO:0005886">
    <property type="term" value="C:plasma membrane"/>
    <property type="evidence" value="ECO:0007669"/>
    <property type="project" value="UniProtKB-SubCell"/>
</dbReference>
<feature type="transmembrane region" description="Helical" evidence="8">
    <location>
        <begin position="55"/>
        <end position="74"/>
    </location>
</feature>
<keyword evidence="4" id="KW-0133">Cell shape</keyword>
<evidence type="ECO:0000256" key="1">
    <source>
        <dbReference type="ARBA" id="ARBA00004651"/>
    </source>
</evidence>
<accession>A0A8J4EG97</accession>
<feature type="transmembrane region" description="Helical" evidence="8">
    <location>
        <begin position="321"/>
        <end position="341"/>
    </location>
</feature>
<evidence type="ECO:0000256" key="8">
    <source>
        <dbReference type="SAM" id="Phobius"/>
    </source>
</evidence>
<dbReference type="GO" id="GO:0009252">
    <property type="term" value="P:peptidoglycan biosynthetic process"/>
    <property type="evidence" value="ECO:0007669"/>
    <property type="project" value="UniProtKB-KW"/>
</dbReference>
<feature type="transmembrane region" description="Helical" evidence="8">
    <location>
        <begin position="95"/>
        <end position="120"/>
    </location>
</feature>
<feature type="transmembrane region" description="Helical" evidence="8">
    <location>
        <begin position="422"/>
        <end position="444"/>
    </location>
</feature>
<dbReference type="AlphaFoldDB" id="A0A8J4EG97"/>
<evidence type="ECO:0000256" key="5">
    <source>
        <dbReference type="ARBA" id="ARBA00022984"/>
    </source>
</evidence>
<feature type="transmembrane region" description="Helical" evidence="8">
    <location>
        <begin position="244"/>
        <end position="266"/>
    </location>
</feature>
<feature type="transmembrane region" description="Helical" evidence="8">
    <location>
        <begin position="132"/>
        <end position="153"/>
    </location>
</feature>
<feature type="transmembrane region" description="Helical" evidence="8">
    <location>
        <begin position="492"/>
        <end position="513"/>
    </location>
</feature>
<evidence type="ECO:0000256" key="3">
    <source>
        <dbReference type="ARBA" id="ARBA00022692"/>
    </source>
</evidence>
<proteinExistence type="predicted"/>
<name>A0A8J4EG97_9ACTN</name>
<dbReference type="InterPro" id="IPR004268">
    <property type="entry name" value="MurJ"/>
</dbReference>
<evidence type="ECO:0000313" key="9">
    <source>
        <dbReference type="EMBL" id="GIJ73674.1"/>
    </source>
</evidence>
<dbReference type="GO" id="GO:0008360">
    <property type="term" value="P:regulation of cell shape"/>
    <property type="evidence" value="ECO:0007669"/>
    <property type="project" value="UniProtKB-KW"/>
</dbReference>
<dbReference type="PANTHER" id="PTHR47019:SF1">
    <property type="entry name" value="LIPID II FLIPPASE MURJ"/>
    <property type="match status" value="1"/>
</dbReference>
<keyword evidence="2" id="KW-1003">Cell membrane</keyword>
<keyword evidence="5" id="KW-0573">Peptidoglycan synthesis</keyword>
<evidence type="ECO:0000313" key="10">
    <source>
        <dbReference type="Proteomes" id="UP000635606"/>
    </source>
</evidence>
<comment type="caution">
    <text evidence="9">The sequence shown here is derived from an EMBL/GenBank/DDBJ whole genome shotgun (WGS) entry which is preliminary data.</text>
</comment>
<evidence type="ECO:0000256" key="7">
    <source>
        <dbReference type="ARBA" id="ARBA00023136"/>
    </source>
</evidence>
<reference evidence="9" key="1">
    <citation type="submission" date="2021-01" db="EMBL/GenBank/DDBJ databases">
        <title>Whole genome shotgun sequence of Virgisporangium ochraceum NBRC 16418.</title>
        <authorList>
            <person name="Komaki H."/>
            <person name="Tamura T."/>
        </authorList>
    </citation>
    <scope>NUCLEOTIDE SEQUENCE</scope>
    <source>
        <strain evidence="9">NBRC 16418</strain>
    </source>
</reference>
<gene>
    <name evidence="9" type="ORF">Voc01_085910</name>
</gene>
<keyword evidence="6 8" id="KW-1133">Transmembrane helix</keyword>
<dbReference type="GO" id="GO:0034204">
    <property type="term" value="P:lipid translocation"/>
    <property type="evidence" value="ECO:0007669"/>
    <property type="project" value="TreeGrafter"/>
</dbReference>
<feature type="transmembrane region" description="Helical" evidence="8">
    <location>
        <begin position="361"/>
        <end position="381"/>
    </location>
</feature>
<dbReference type="EMBL" id="BOPH01000122">
    <property type="protein sequence ID" value="GIJ73674.1"/>
    <property type="molecule type" value="Genomic_DNA"/>
</dbReference>
<sequence length="537" mass="53998">MTVVGARVARAASVIAALTVASRIAGFGRILVFTWAVGLARLGDLYQAANTIPNIVFEIVAGGALASLVVPVLAAPLRDSDRAAVDRTVSAQLTWVVSILVPVSVVLALAAGPIVGVFVGDASAAEREVGVTMLRIFAPQLPLYGIGIVLAGVLQAHKRFVWPVLAPLLSSVTVAVMYVAFALRAGPAPDVAAIDGIDLALLAGGTTLAVAVMTLCLVIPVRRLGLRYRPTYRLGAVAGPVRRLAVAGAVTVGAQQASLALVLILAGRGPAGSVAVFALAQTVFLLPWAVLTVPIATAAFPTLAEKEAAGDHTGFAATTATALRATLLVAFAGAALLVAVAPDAAVVLSSLDPKDPDPAPLAAGIAAFGPGVVGYGLFALLSRALYARHRPAAVAAATAVGWAAVAASAFVFATVLPDRDRVGALAAGHSVGLTVLGVALVVSARRRIGPAALAGATRAVLVGLGAAAAGTAVALAARTITVPEGAGVPAAMLRGVLCAVLVVVVFTAVAYAADRHDVRPALARVPTMIKNRMIKKE</sequence>
<evidence type="ECO:0000256" key="4">
    <source>
        <dbReference type="ARBA" id="ARBA00022960"/>
    </source>
</evidence>
<feature type="transmembrane region" description="Helical" evidence="8">
    <location>
        <begin position="12"/>
        <end position="35"/>
    </location>
</feature>
<dbReference type="PANTHER" id="PTHR47019">
    <property type="entry name" value="LIPID II FLIPPASE MURJ"/>
    <property type="match status" value="1"/>
</dbReference>
<dbReference type="RefSeq" id="WP_239160903.1">
    <property type="nucleotide sequence ID" value="NZ_BOPH01000122.1"/>
</dbReference>
<feature type="transmembrane region" description="Helical" evidence="8">
    <location>
        <begin position="456"/>
        <end position="480"/>
    </location>
</feature>
<keyword evidence="3 8" id="KW-0812">Transmembrane</keyword>
<dbReference type="GO" id="GO:0015648">
    <property type="term" value="F:lipid-linked peptidoglycan transporter activity"/>
    <property type="evidence" value="ECO:0007669"/>
    <property type="project" value="TreeGrafter"/>
</dbReference>
<keyword evidence="7 8" id="KW-0472">Membrane</keyword>
<organism evidence="9 10">
    <name type="scientific">Virgisporangium ochraceum</name>
    <dbReference type="NCBI Taxonomy" id="65505"/>
    <lineage>
        <taxon>Bacteria</taxon>
        <taxon>Bacillati</taxon>
        <taxon>Actinomycetota</taxon>
        <taxon>Actinomycetes</taxon>
        <taxon>Micromonosporales</taxon>
        <taxon>Micromonosporaceae</taxon>
        <taxon>Virgisporangium</taxon>
    </lineage>
</organism>
<evidence type="ECO:0000256" key="6">
    <source>
        <dbReference type="ARBA" id="ARBA00022989"/>
    </source>
</evidence>
<comment type="subcellular location">
    <subcellularLocation>
        <location evidence="1">Cell membrane</location>
        <topology evidence="1">Multi-pass membrane protein</topology>
    </subcellularLocation>
</comment>
<evidence type="ECO:0000256" key="2">
    <source>
        <dbReference type="ARBA" id="ARBA00022475"/>
    </source>
</evidence>
<keyword evidence="10" id="KW-1185">Reference proteome</keyword>
<feature type="transmembrane region" description="Helical" evidence="8">
    <location>
        <begin position="160"/>
        <end position="181"/>
    </location>
</feature>
<protein>
    <submittedName>
        <fullName evidence="9">Membrane protein</fullName>
    </submittedName>
</protein>
<dbReference type="PRINTS" id="PR01806">
    <property type="entry name" value="VIRFACTRMVIN"/>
</dbReference>